<sequence length="588" mass="62572">MADTLARLLVERAQRQGDELAYTFVTDGEEEQRSLTYGQLAADAATVAGQLARRVAPGARVVLVFEAGLDFLVAFFGCQLAGVAAVPVYPPAPGKPGPGLANLARVVDDCRAEVILTSPTCQPFAAGAADHPRLRDVPWVVTRPAGTGTAAPDPAAPVRPDSLALLQYTSGSTGTPKGVLLRHENLLANLDAMDWFVHRPSTGTVVSWLPMYHDMGLIGTVLYPLYKGMPGYLMSPLHFLHRPLRWLKLITRVGATISGGPSFAYQLCVRRAEAADTEKLDLSSWQVAFNGAEPINPRVLRAFEAAYRPYGLRPATVVGCYGMAEASLLITGAHRQDEPDRVLRVDADQLAAGQVVTVAPDQPGRDLVSSGRPAPGHDVRICDPDTGRQLPEGQVGEIWYLGPSLSSGYWRKPEQTAAAFGATPDTGDGPGPTGFLRTGDLGFLRAGQLYVTGRHKDLLIVRGRNVYPHDVEETVQAVDPRLRSGGGAAVTHVDPLGEGIAVIQEVTARDPEELRRLAGAIRGAVLTVHQVPLAAVHLVAPRSVLKTSSGKIRRSATAAALRAGELTVLHQQIDPIEEGDDNGPAGTG</sequence>
<gene>
    <name evidence="7" type="ORF">GSF22_07865</name>
</gene>
<dbReference type="InterPro" id="IPR040097">
    <property type="entry name" value="FAAL/FAAC"/>
</dbReference>
<dbReference type="Pfam" id="PF23024">
    <property type="entry name" value="AMP-dom_DIP2-like"/>
    <property type="match status" value="1"/>
</dbReference>
<keyword evidence="8" id="KW-1185">Reference proteome</keyword>
<comment type="caution">
    <text evidence="7">The sequence shown here is derived from an EMBL/GenBank/DDBJ whole genome shotgun (WGS) entry which is preliminary data.</text>
</comment>
<evidence type="ECO:0000256" key="1">
    <source>
        <dbReference type="ARBA" id="ARBA00006432"/>
    </source>
</evidence>
<dbReference type="InterPro" id="IPR000873">
    <property type="entry name" value="AMP-dep_synth/lig_dom"/>
</dbReference>
<dbReference type="InterPro" id="IPR045851">
    <property type="entry name" value="AMP-bd_C_sf"/>
</dbReference>
<dbReference type="SUPFAM" id="SSF56801">
    <property type="entry name" value="Acetyl-CoA synthetase-like"/>
    <property type="match status" value="1"/>
</dbReference>
<evidence type="ECO:0000313" key="7">
    <source>
        <dbReference type="EMBL" id="MBO4205921.1"/>
    </source>
</evidence>
<dbReference type="PANTHER" id="PTHR22754:SF32">
    <property type="entry name" value="DISCO-INTERACTING PROTEIN 2"/>
    <property type="match status" value="1"/>
</dbReference>
<dbReference type="InterPro" id="IPR025110">
    <property type="entry name" value="AMP-bd_C"/>
</dbReference>
<keyword evidence="3" id="KW-0276">Fatty acid metabolism</keyword>
<dbReference type="Gene3D" id="3.30.300.30">
    <property type="match status" value="1"/>
</dbReference>
<accession>A0ABS3VMY8</accession>
<dbReference type="InterPro" id="IPR020845">
    <property type="entry name" value="AMP-binding_CS"/>
</dbReference>
<name>A0ABS3VMY8_MICEH</name>
<feature type="domain" description="AMP-dependent synthetase/ligase" evidence="5">
    <location>
        <begin position="11"/>
        <end position="410"/>
    </location>
</feature>
<evidence type="ECO:0000256" key="2">
    <source>
        <dbReference type="ARBA" id="ARBA00022598"/>
    </source>
</evidence>
<dbReference type="Gene3D" id="3.40.50.12780">
    <property type="entry name" value="N-terminal domain of ligase-like"/>
    <property type="match status" value="1"/>
</dbReference>
<dbReference type="Proteomes" id="UP000823521">
    <property type="component" value="Unassembled WGS sequence"/>
</dbReference>
<dbReference type="CDD" id="cd05931">
    <property type="entry name" value="FAAL"/>
    <property type="match status" value="1"/>
</dbReference>
<protein>
    <submittedName>
        <fullName evidence="7">AMP-binding protein</fullName>
    </submittedName>
</protein>
<organism evidence="7 8">
    <name type="scientific">Micromonospora echinofusca</name>
    <dbReference type="NCBI Taxonomy" id="47858"/>
    <lineage>
        <taxon>Bacteria</taxon>
        <taxon>Bacillati</taxon>
        <taxon>Actinomycetota</taxon>
        <taxon>Actinomycetes</taxon>
        <taxon>Micromonosporales</taxon>
        <taxon>Micromonosporaceae</taxon>
        <taxon>Micromonospora</taxon>
    </lineage>
</organism>
<keyword evidence="2" id="KW-0436">Ligase</keyword>
<evidence type="ECO:0000256" key="4">
    <source>
        <dbReference type="ARBA" id="ARBA00023098"/>
    </source>
</evidence>
<dbReference type="RefSeq" id="WP_208812370.1">
    <property type="nucleotide sequence ID" value="NZ_WVUH01000043.1"/>
</dbReference>
<dbReference type="EMBL" id="WVUH01000043">
    <property type="protein sequence ID" value="MBO4205921.1"/>
    <property type="molecule type" value="Genomic_DNA"/>
</dbReference>
<dbReference type="PANTHER" id="PTHR22754">
    <property type="entry name" value="DISCO-INTERACTING PROTEIN 2 DIP2 -RELATED"/>
    <property type="match status" value="1"/>
</dbReference>
<proteinExistence type="inferred from homology"/>
<evidence type="ECO:0000259" key="6">
    <source>
        <dbReference type="Pfam" id="PF23024"/>
    </source>
</evidence>
<keyword evidence="4" id="KW-0443">Lipid metabolism</keyword>
<dbReference type="PROSITE" id="PS00455">
    <property type="entry name" value="AMP_BINDING"/>
    <property type="match status" value="1"/>
</dbReference>
<dbReference type="InterPro" id="IPR042099">
    <property type="entry name" value="ANL_N_sf"/>
</dbReference>
<evidence type="ECO:0000259" key="5">
    <source>
        <dbReference type="Pfam" id="PF00501"/>
    </source>
</evidence>
<evidence type="ECO:0000256" key="3">
    <source>
        <dbReference type="ARBA" id="ARBA00022832"/>
    </source>
</evidence>
<feature type="domain" description="AMP-binding enzyme C-terminal" evidence="6">
    <location>
        <begin position="457"/>
        <end position="570"/>
    </location>
</feature>
<evidence type="ECO:0000313" key="8">
    <source>
        <dbReference type="Proteomes" id="UP000823521"/>
    </source>
</evidence>
<dbReference type="Pfam" id="PF00501">
    <property type="entry name" value="AMP-binding"/>
    <property type="match status" value="1"/>
</dbReference>
<reference evidence="7 8" key="1">
    <citation type="submission" date="2019-12" db="EMBL/GenBank/DDBJ databases">
        <title>Whole genome sequencing of endophytic Actinobacterium Micromonospora sp. MPMI6T.</title>
        <authorList>
            <person name="Evv R."/>
            <person name="Podile A.R."/>
        </authorList>
    </citation>
    <scope>NUCLEOTIDE SEQUENCE [LARGE SCALE GENOMIC DNA]</scope>
    <source>
        <strain evidence="7 8">MPMI6</strain>
    </source>
</reference>
<comment type="similarity">
    <text evidence="1">Belongs to the ATP-dependent AMP-binding enzyme family.</text>
</comment>